<dbReference type="PANTHER" id="PTHR43852:SF3">
    <property type="entry name" value="NUCLEOTIDYLTRANSFERASE"/>
    <property type="match status" value="1"/>
</dbReference>
<proteinExistence type="predicted"/>
<name>A0A1F7G882_9BACT</name>
<dbReference type="Gene3D" id="3.30.460.10">
    <property type="entry name" value="Beta Polymerase, domain 2"/>
    <property type="match status" value="1"/>
</dbReference>
<reference evidence="2 3" key="1">
    <citation type="journal article" date="2016" name="Nat. Commun.">
        <title>Thousands of microbial genomes shed light on interconnected biogeochemical processes in an aquifer system.</title>
        <authorList>
            <person name="Anantharaman K."/>
            <person name="Brown C.T."/>
            <person name="Hug L.A."/>
            <person name="Sharon I."/>
            <person name="Castelle C.J."/>
            <person name="Probst A.J."/>
            <person name="Thomas B.C."/>
            <person name="Singh A."/>
            <person name="Wilkins M.J."/>
            <person name="Karaoz U."/>
            <person name="Brodie E.L."/>
            <person name="Williams K.H."/>
            <person name="Hubbard S.S."/>
            <person name="Banfield J.F."/>
        </authorList>
    </citation>
    <scope>NUCLEOTIDE SEQUENCE [LARGE SCALE GENOMIC DNA]</scope>
</reference>
<dbReference type="CDD" id="cd05403">
    <property type="entry name" value="NT_KNTase_like"/>
    <property type="match status" value="1"/>
</dbReference>
<accession>A0A1F7G882</accession>
<comment type="caution">
    <text evidence="2">The sequence shown here is derived from an EMBL/GenBank/DDBJ whole genome shotgun (WGS) entry which is preliminary data.</text>
</comment>
<dbReference type="InterPro" id="IPR043519">
    <property type="entry name" value="NT_sf"/>
</dbReference>
<dbReference type="InterPro" id="IPR041633">
    <property type="entry name" value="Polbeta"/>
</dbReference>
<gene>
    <name evidence="2" type="ORF">A2690_02285</name>
</gene>
<dbReference type="SUPFAM" id="SSF81301">
    <property type="entry name" value="Nucleotidyltransferase"/>
    <property type="match status" value="1"/>
</dbReference>
<dbReference type="AlphaFoldDB" id="A0A1F7G882"/>
<sequence>MNIQMHFDKEKIAKIAQKHKLLFVILFGSKARGEKPNIETDIDLAVLTNRTPGNKLFGNLFSEFSDIFRGENVDVRFLNDSDLLFRNGVVRDGILLYGDEGNYLNFKLLTIKQYVDDGKKYFPMLDRLVIKQQEYLERSIYAR</sequence>
<feature type="domain" description="Polymerase beta nucleotidyltransferase" evidence="1">
    <location>
        <begin position="10"/>
        <end position="98"/>
    </location>
</feature>
<evidence type="ECO:0000313" key="3">
    <source>
        <dbReference type="Proteomes" id="UP000178372"/>
    </source>
</evidence>
<dbReference type="PANTHER" id="PTHR43852">
    <property type="entry name" value="NUCLEOTIDYLTRANSFERASE"/>
    <property type="match status" value="1"/>
</dbReference>
<dbReference type="Proteomes" id="UP000178372">
    <property type="component" value="Unassembled WGS sequence"/>
</dbReference>
<dbReference type="EMBL" id="MFZF01000035">
    <property type="protein sequence ID" value="OGK15080.1"/>
    <property type="molecule type" value="Genomic_DNA"/>
</dbReference>
<evidence type="ECO:0000313" key="2">
    <source>
        <dbReference type="EMBL" id="OGK15080.1"/>
    </source>
</evidence>
<evidence type="ECO:0000259" key="1">
    <source>
        <dbReference type="Pfam" id="PF18765"/>
    </source>
</evidence>
<dbReference type="InterPro" id="IPR052930">
    <property type="entry name" value="TA_antitoxin_MntA"/>
</dbReference>
<protein>
    <recommendedName>
        <fullName evidence="1">Polymerase beta nucleotidyltransferase domain-containing protein</fullName>
    </recommendedName>
</protein>
<dbReference type="Pfam" id="PF18765">
    <property type="entry name" value="Polbeta"/>
    <property type="match status" value="1"/>
</dbReference>
<organism evidence="2 3">
    <name type="scientific">Candidatus Roizmanbacteria bacterium RIFCSPHIGHO2_01_FULL_39_12b</name>
    <dbReference type="NCBI Taxonomy" id="1802030"/>
    <lineage>
        <taxon>Bacteria</taxon>
        <taxon>Candidatus Roizmaniibacteriota</taxon>
    </lineage>
</organism>